<dbReference type="PROSITE" id="PS51118">
    <property type="entry name" value="HTH_HXLR"/>
    <property type="match status" value="1"/>
</dbReference>
<keyword evidence="1" id="KW-0805">Transcription regulation</keyword>
<dbReference type="Gene3D" id="1.10.10.10">
    <property type="entry name" value="Winged helix-like DNA-binding domain superfamily/Winged helix DNA-binding domain"/>
    <property type="match status" value="1"/>
</dbReference>
<dbReference type="OrthoDB" id="8231503at2"/>
<keyword evidence="2" id="KW-0238">DNA-binding</keyword>
<dbReference type="EMBL" id="CP032382">
    <property type="protein sequence ID" value="AYB34837.1"/>
    <property type="molecule type" value="Genomic_DNA"/>
</dbReference>
<dbReference type="KEGG" id="chk:D4L85_31535"/>
<dbReference type="Pfam" id="PF01638">
    <property type="entry name" value="HxlR"/>
    <property type="match status" value="1"/>
</dbReference>
<keyword evidence="6" id="KW-1185">Reference proteome</keyword>
<dbReference type="InterPro" id="IPR036388">
    <property type="entry name" value="WH-like_DNA-bd_sf"/>
</dbReference>
<dbReference type="SUPFAM" id="SSF46785">
    <property type="entry name" value="Winged helix' DNA-binding domain"/>
    <property type="match status" value="1"/>
</dbReference>
<evidence type="ECO:0000256" key="3">
    <source>
        <dbReference type="ARBA" id="ARBA00023163"/>
    </source>
</evidence>
<evidence type="ECO:0000313" key="5">
    <source>
        <dbReference type="EMBL" id="AYB34837.1"/>
    </source>
</evidence>
<keyword evidence="3" id="KW-0804">Transcription</keyword>
<proteinExistence type="predicted"/>
<dbReference type="Proteomes" id="UP000266183">
    <property type="component" value="Chromosome"/>
</dbReference>
<gene>
    <name evidence="5" type="ORF">D4L85_31535</name>
</gene>
<sequence length="113" mass="13419">MNRKNKDFNPNNCPVTHFMNKIGGKWKVLVVYGIEMGHNRFSTLRKVIPHISKQTLINQLRELEQDRIIERTVFPEVPPRVEYKVSKYGKTMWPVIVTIQQWGLKDMRRGLKK</sequence>
<dbReference type="InterPro" id="IPR002577">
    <property type="entry name" value="HTH_HxlR"/>
</dbReference>
<evidence type="ECO:0000313" key="6">
    <source>
        <dbReference type="Proteomes" id="UP000266183"/>
    </source>
</evidence>
<dbReference type="PANTHER" id="PTHR33204:SF29">
    <property type="entry name" value="TRANSCRIPTIONAL REGULATOR"/>
    <property type="match status" value="1"/>
</dbReference>
<dbReference type="InterPro" id="IPR036390">
    <property type="entry name" value="WH_DNA-bd_sf"/>
</dbReference>
<reference evidence="6" key="1">
    <citation type="submission" date="2018-09" db="EMBL/GenBank/DDBJ databases">
        <title>Chryseolinea sp. KIS68-18 isolated from soil.</title>
        <authorList>
            <person name="Weon H.-Y."/>
            <person name="Kwon S.-W."/>
            <person name="Lee S.A."/>
        </authorList>
    </citation>
    <scope>NUCLEOTIDE SEQUENCE [LARGE SCALE GENOMIC DNA]</scope>
    <source>
        <strain evidence="6">KIS68-18</strain>
    </source>
</reference>
<dbReference type="AlphaFoldDB" id="A0A385SXM9"/>
<evidence type="ECO:0000256" key="2">
    <source>
        <dbReference type="ARBA" id="ARBA00023125"/>
    </source>
</evidence>
<evidence type="ECO:0000259" key="4">
    <source>
        <dbReference type="PROSITE" id="PS51118"/>
    </source>
</evidence>
<organism evidence="5 6">
    <name type="scientific">Chryseolinea soli</name>
    <dbReference type="NCBI Taxonomy" id="2321403"/>
    <lineage>
        <taxon>Bacteria</taxon>
        <taxon>Pseudomonadati</taxon>
        <taxon>Bacteroidota</taxon>
        <taxon>Cytophagia</taxon>
        <taxon>Cytophagales</taxon>
        <taxon>Fulvivirgaceae</taxon>
        <taxon>Chryseolinea</taxon>
    </lineage>
</organism>
<evidence type="ECO:0000256" key="1">
    <source>
        <dbReference type="ARBA" id="ARBA00023015"/>
    </source>
</evidence>
<dbReference type="PANTHER" id="PTHR33204">
    <property type="entry name" value="TRANSCRIPTIONAL REGULATOR, MARR FAMILY"/>
    <property type="match status" value="1"/>
</dbReference>
<name>A0A385SXM9_9BACT</name>
<protein>
    <submittedName>
        <fullName evidence="5">Transcriptional regulator</fullName>
    </submittedName>
</protein>
<accession>A0A385SXM9</accession>
<feature type="domain" description="HTH hxlR-type" evidence="4">
    <location>
        <begin position="13"/>
        <end position="111"/>
    </location>
</feature>
<dbReference type="GO" id="GO:0003677">
    <property type="term" value="F:DNA binding"/>
    <property type="evidence" value="ECO:0007669"/>
    <property type="project" value="UniProtKB-KW"/>
</dbReference>